<name>A0A1Y2HBF2_9FUNG</name>
<comment type="subcellular location">
    <subcellularLocation>
        <location evidence="1">Cytoplasm</location>
    </subcellularLocation>
</comment>
<evidence type="ECO:0008006" key="8">
    <source>
        <dbReference type="Google" id="ProtNLM"/>
    </source>
</evidence>
<protein>
    <recommendedName>
        <fullName evidence="8">Enhancer of mRNA-decapping protein 4 WD40 repeat region domain-containing protein</fullName>
    </recommendedName>
</protein>
<feature type="compositionally biased region" description="Polar residues" evidence="5">
    <location>
        <begin position="891"/>
        <end position="906"/>
    </location>
</feature>
<evidence type="ECO:0000256" key="5">
    <source>
        <dbReference type="SAM" id="MobiDB-lite"/>
    </source>
</evidence>
<dbReference type="PANTHER" id="PTHR15598">
    <property type="entry name" value="ENHANCER OF MRNA-DECAPPING PROTEIN 4"/>
    <property type="match status" value="1"/>
</dbReference>
<dbReference type="GO" id="GO:0000932">
    <property type="term" value="C:P-body"/>
    <property type="evidence" value="ECO:0007669"/>
    <property type="project" value="TreeGrafter"/>
</dbReference>
<comment type="caution">
    <text evidence="6">The sequence shown here is derived from an EMBL/GenBank/DDBJ whole genome shotgun (WGS) entry which is preliminary data.</text>
</comment>
<reference evidence="6 7" key="1">
    <citation type="submission" date="2016-07" db="EMBL/GenBank/DDBJ databases">
        <title>Pervasive Adenine N6-methylation of Active Genes in Fungi.</title>
        <authorList>
            <consortium name="DOE Joint Genome Institute"/>
            <person name="Mondo S.J."/>
            <person name="Dannebaum R.O."/>
            <person name="Kuo R.C."/>
            <person name="Labutti K."/>
            <person name="Haridas S."/>
            <person name="Kuo A."/>
            <person name="Salamov A."/>
            <person name="Ahrendt S.R."/>
            <person name="Lipzen A."/>
            <person name="Sullivan W."/>
            <person name="Andreopoulos W.B."/>
            <person name="Clum A."/>
            <person name="Lindquist E."/>
            <person name="Daum C."/>
            <person name="Ramamoorthy G.K."/>
            <person name="Gryganskyi A."/>
            <person name="Culley D."/>
            <person name="Magnuson J.K."/>
            <person name="James T.Y."/>
            <person name="O'Malley M.A."/>
            <person name="Stajich J.E."/>
            <person name="Spatafora J.W."/>
            <person name="Visel A."/>
            <person name="Grigoriev I.V."/>
        </authorList>
    </citation>
    <scope>NUCLEOTIDE SEQUENCE [LARGE SCALE GENOMIC DNA]</scope>
    <source>
        <strain evidence="6 7">PL171</strain>
    </source>
</reference>
<feature type="compositionally biased region" description="Basic and acidic residues" evidence="5">
    <location>
        <begin position="907"/>
        <end position="917"/>
    </location>
</feature>
<feature type="region of interest" description="Disordered" evidence="5">
    <location>
        <begin position="349"/>
        <end position="378"/>
    </location>
</feature>
<feature type="compositionally biased region" description="Low complexity" evidence="5">
    <location>
        <begin position="157"/>
        <end position="168"/>
    </location>
</feature>
<keyword evidence="4" id="KW-0677">Repeat</keyword>
<feature type="region of interest" description="Disordered" evidence="5">
    <location>
        <begin position="1150"/>
        <end position="1215"/>
    </location>
</feature>
<evidence type="ECO:0000256" key="1">
    <source>
        <dbReference type="ARBA" id="ARBA00004496"/>
    </source>
</evidence>
<feature type="compositionally biased region" description="Acidic residues" evidence="5">
    <location>
        <begin position="1154"/>
        <end position="1191"/>
    </location>
</feature>
<sequence length="1368" mass="140202">MASQQQPRAFSAYGLPLTPAVRWPPTATGGGARAPQPGSVNALQGLVAIAAQGRTQNPALLGLLGGFNTAPPAAAAMAAPEATPADAFPVGADGDASFSSSSAVTNGRGSNHGMPAPKPKSPTRRATSKSPTRSSYGGGGGGHGSPTSTSAATIGQRTSRSSSISSNATNNTVVSASVNTMPPPPPTIAPVPVAAQITSPTASSFSYTNPFLAFEHLDGGAAPTMPTGAGSQSVHERKPSSASTSVSIKSDPGTRATAAAAPASSRSSTPASAAAGMQGKPGAKKQATGGQVKSPTTTRGTRGAGSGSGGAPVSPRHAKQPHQKEQAQSPVVVDPAALLDSDTPQELATLRPLSPARLASSGRGASATSSTATSPVTAVPAPADMTSQHLAQLAQSAQSWPDASSDAVFVLRPPPPAQASASAHLVSYPVAKAGGGLHKYPTLAKAPADLVPVHVGGDLRPGHFDLLTQSSDGMYVAYVTAAGELVVVDVAARQPLSVLDDTEHPRHVAVAVDMMPKLIAVAYEGGKVVVFKIKRKEGSVVRFGEVQVHVGGQDADAGDADVRVTKVLLLPTMQLIALVESSVDGGFAQYLVKVDVAGMASAGDANIARVVVDLAHVPSVTDESGVAAKATAVKLDSTSDEPVAHLVLSTMSPFFVTCTRSGADLKLWQNLTPARNIVLTSALATAMGGGDQALAVEVIGVHSIAHTDSELVLALATTSAVAIVSVSRAKTKAQMSASILSVMTVAGNNKFSRLSGCTPAANQHRLWLQCDTSAGISSGGLCGYTKHARGMGPVAVITLAPGSWLPTKLARVPLPEYPSADPMIGWSVKGNSLVVASEMAGLWAGSVDAAVVLLGGNAGKAEAVVPEVWPAVVVQVVSGNKAGAIKTTGSVASLSGSAQRQPSPVQQDKEKEKEKQGKKGQPAVSTTSKTAMSKAESSTASSPAGLLQRGGSGSGNGRTRSGNARASPVASPTTPVPLVGLPVATASPAVPVGLTESQLNALLDARLAQLTARLEADHAARLAAESDRQAELVRVLTESLTSTVHSAVATQVQSFVMPAVAQQVAEQLAAMSKDHVKQVKHVQQDVVRACQQVVVDKLVPAYERATQEMFKQVAGAFEKGVERMVEQVAEKVSGQLNHIGRAQNGAAVVVMSSEGEEGEEEEEDGEDEESESGEEESEDEEELESEEDDEFANAADHHQRLTSSSPSPANGPAEDASIEEHVNHLISIGAWDDAFRLAMGSADSLRMTCNLVISHPLPPGNNLAVLFAQPTMIALMVTLAHQLSALAEDEASLDARVRWLQALVNSLDVEDSGVSAYVGQYLTQAVNDVSALEKILVQNMRAGKRSAYLPAVGLLMRTLKSTIEMAAK</sequence>
<feature type="region of interest" description="Disordered" evidence="5">
    <location>
        <begin position="222"/>
        <end position="330"/>
    </location>
</feature>
<dbReference type="STRING" id="765915.A0A1Y2HBF2"/>
<feature type="compositionally biased region" description="Polar residues" evidence="5">
    <location>
        <begin position="923"/>
        <end position="942"/>
    </location>
</feature>
<evidence type="ECO:0000256" key="3">
    <source>
        <dbReference type="ARBA" id="ARBA00022574"/>
    </source>
</evidence>
<evidence type="ECO:0000313" key="7">
    <source>
        <dbReference type="Proteomes" id="UP000193411"/>
    </source>
</evidence>
<keyword evidence="3" id="KW-0853">WD repeat</keyword>
<proteinExistence type="predicted"/>
<feature type="region of interest" description="Disordered" evidence="5">
    <location>
        <begin position="86"/>
        <end position="168"/>
    </location>
</feature>
<feature type="compositionally biased region" description="Low complexity" evidence="5">
    <location>
        <begin position="255"/>
        <end position="275"/>
    </location>
</feature>
<feature type="compositionally biased region" description="Low complexity" evidence="5">
    <location>
        <begin position="354"/>
        <end position="378"/>
    </location>
</feature>
<dbReference type="PANTHER" id="PTHR15598:SF5">
    <property type="entry name" value="ENHANCER OF MRNA-DECAPPING PROTEIN 4"/>
    <property type="match status" value="1"/>
</dbReference>
<keyword evidence="7" id="KW-1185">Reference proteome</keyword>
<evidence type="ECO:0000256" key="4">
    <source>
        <dbReference type="ARBA" id="ARBA00022737"/>
    </source>
</evidence>
<gene>
    <name evidence="6" type="ORF">BCR44DRAFT_1280232</name>
</gene>
<feature type="region of interest" description="Disordered" evidence="5">
    <location>
        <begin position="891"/>
        <end position="977"/>
    </location>
</feature>
<dbReference type="OrthoDB" id="10691797at2759"/>
<dbReference type="Proteomes" id="UP000193411">
    <property type="component" value="Unassembled WGS sequence"/>
</dbReference>
<accession>A0A1Y2HBF2</accession>
<dbReference type="InterPro" id="IPR045152">
    <property type="entry name" value="EDC4-like"/>
</dbReference>
<evidence type="ECO:0000256" key="2">
    <source>
        <dbReference type="ARBA" id="ARBA00022490"/>
    </source>
</evidence>
<keyword evidence="2" id="KW-0963">Cytoplasm</keyword>
<evidence type="ECO:0000313" key="6">
    <source>
        <dbReference type="EMBL" id="ORZ31003.1"/>
    </source>
</evidence>
<feature type="compositionally biased region" description="Low complexity" evidence="5">
    <location>
        <begin position="86"/>
        <end position="103"/>
    </location>
</feature>
<organism evidence="6 7">
    <name type="scientific">Catenaria anguillulae PL171</name>
    <dbReference type="NCBI Taxonomy" id="765915"/>
    <lineage>
        <taxon>Eukaryota</taxon>
        <taxon>Fungi</taxon>
        <taxon>Fungi incertae sedis</taxon>
        <taxon>Blastocladiomycota</taxon>
        <taxon>Blastocladiomycetes</taxon>
        <taxon>Blastocladiales</taxon>
        <taxon>Catenariaceae</taxon>
        <taxon>Catenaria</taxon>
    </lineage>
</organism>
<dbReference type="EMBL" id="MCFL01000069">
    <property type="protein sequence ID" value="ORZ31003.1"/>
    <property type="molecule type" value="Genomic_DNA"/>
</dbReference>
<dbReference type="GO" id="GO:0031087">
    <property type="term" value="P:deadenylation-independent decapping of nuclear-transcribed mRNA"/>
    <property type="evidence" value="ECO:0007669"/>
    <property type="project" value="InterPro"/>
</dbReference>